<name>A0A8H6Z625_9AGAR</name>
<evidence type="ECO:0000313" key="3">
    <source>
        <dbReference type="EMBL" id="KAF7371522.1"/>
    </source>
</evidence>
<feature type="transmembrane region" description="Helical" evidence="1">
    <location>
        <begin position="41"/>
        <end position="61"/>
    </location>
</feature>
<dbReference type="Proteomes" id="UP000620124">
    <property type="component" value="Unassembled WGS sequence"/>
</dbReference>
<feature type="transmembrane region" description="Helical" evidence="1">
    <location>
        <begin position="82"/>
        <end position="103"/>
    </location>
</feature>
<keyword evidence="1" id="KW-1133">Transmembrane helix</keyword>
<feature type="signal peptide" evidence="2">
    <location>
        <begin position="1"/>
        <end position="17"/>
    </location>
</feature>
<dbReference type="AlphaFoldDB" id="A0A8H6Z625"/>
<keyword evidence="2" id="KW-0732">Signal</keyword>
<comment type="caution">
    <text evidence="3">The sequence shown here is derived from an EMBL/GenBank/DDBJ whole genome shotgun (WGS) entry which is preliminary data.</text>
</comment>
<proteinExistence type="predicted"/>
<gene>
    <name evidence="3" type="ORF">MVEN_00007000</name>
</gene>
<protein>
    <submittedName>
        <fullName evidence="3">Uncharacterized protein</fullName>
    </submittedName>
</protein>
<dbReference type="PANTHER" id="PTHR35043:SF8">
    <property type="entry name" value="DUF4220 DOMAIN-CONTAINING PROTEIN"/>
    <property type="match status" value="1"/>
</dbReference>
<reference evidence="3" key="1">
    <citation type="submission" date="2020-05" db="EMBL/GenBank/DDBJ databases">
        <title>Mycena genomes resolve the evolution of fungal bioluminescence.</title>
        <authorList>
            <person name="Tsai I.J."/>
        </authorList>
    </citation>
    <scope>NUCLEOTIDE SEQUENCE</scope>
    <source>
        <strain evidence="3">CCC161011</strain>
    </source>
</reference>
<evidence type="ECO:0000256" key="1">
    <source>
        <dbReference type="SAM" id="Phobius"/>
    </source>
</evidence>
<keyword evidence="1" id="KW-0812">Transmembrane</keyword>
<accession>A0A8H6Z625</accession>
<evidence type="ECO:0000256" key="2">
    <source>
        <dbReference type="SAM" id="SignalP"/>
    </source>
</evidence>
<dbReference type="OrthoDB" id="9451547at2759"/>
<evidence type="ECO:0000313" key="4">
    <source>
        <dbReference type="Proteomes" id="UP000620124"/>
    </source>
</evidence>
<keyword evidence="1" id="KW-0472">Membrane</keyword>
<sequence length="116" mass="12926">MLLLLILIHNFSGNGAAAPILLPLNTRAPAVSCDDINNCRRLFDIVWGCLATIFACTWVSVHPNVPPPNRSWLALFWRRLRMMLIGIIAPELMVGFAATQLLVTRMFSKSESAYLS</sequence>
<feature type="chain" id="PRO_5034881965" evidence="2">
    <location>
        <begin position="18"/>
        <end position="116"/>
    </location>
</feature>
<dbReference type="EMBL" id="JACAZI010000001">
    <property type="protein sequence ID" value="KAF7371522.1"/>
    <property type="molecule type" value="Genomic_DNA"/>
</dbReference>
<organism evidence="3 4">
    <name type="scientific">Mycena venus</name>
    <dbReference type="NCBI Taxonomy" id="2733690"/>
    <lineage>
        <taxon>Eukaryota</taxon>
        <taxon>Fungi</taxon>
        <taxon>Dikarya</taxon>
        <taxon>Basidiomycota</taxon>
        <taxon>Agaricomycotina</taxon>
        <taxon>Agaricomycetes</taxon>
        <taxon>Agaricomycetidae</taxon>
        <taxon>Agaricales</taxon>
        <taxon>Marasmiineae</taxon>
        <taxon>Mycenaceae</taxon>
        <taxon>Mycena</taxon>
    </lineage>
</organism>
<keyword evidence="4" id="KW-1185">Reference proteome</keyword>
<dbReference type="PANTHER" id="PTHR35043">
    <property type="entry name" value="TRANSCRIPTION FACTOR DOMAIN-CONTAINING PROTEIN"/>
    <property type="match status" value="1"/>
</dbReference>